<dbReference type="EMBL" id="BKCJ010368685">
    <property type="protein sequence ID" value="GFA09894.1"/>
    <property type="molecule type" value="Genomic_DNA"/>
</dbReference>
<feature type="non-terminal residue" evidence="1">
    <location>
        <position position="1"/>
    </location>
</feature>
<dbReference type="AlphaFoldDB" id="A0A699J3W1"/>
<reference evidence="1" key="1">
    <citation type="journal article" date="2019" name="Sci. Rep.">
        <title>Draft genome of Tanacetum cinerariifolium, the natural source of mosquito coil.</title>
        <authorList>
            <person name="Yamashiro T."/>
            <person name="Shiraishi A."/>
            <person name="Satake H."/>
            <person name="Nakayama K."/>
        </authorList>
    </citation>
    <scope>NUCLEOTIDE SEQUENCE</scope>
</reference>
<name>A0A699J3W1_TANCI</name>
<proteinExistence type="predicted"/>
<gene>
    <name evidence="1" type="ORF">Tci_581866</name>
</gene>
<protein>
    <submittedName>
        <fullName evidence="1">Uncharacterized protein</fullName>
    </submittedName>
</protein>
<evidence type="ECO:0000313" key="1">
    <source>
        <dbReference type="EMBL" id="GFA09894.1"/>
    </source>
</evidence>
<sequence length="32" mass="3238">WLRLNELVVRMVMVGISGGEDGDGDSGGGFGG</sequence>
<accession>A0A699J3W1</accession>
<organism evidence="1">
    <name type="scientific">Tanacetum cinerariifolium</name>
    <name type="common">Dalmatian daisy</name>
    <name type="synonym">Chrysanthemum cinerariifolium</name>
    <dbReference type="NCBI Taxonomy" id="118510"/>
    <lineage>
        <taxon>Eukaryota</taxon>
        <taxon>Viridiplantae</taxon>
        <taxon>Streptophyta</taxon>
        <taxon>Embryophyta</taxon>
        <taxon>Tracheophyta</taxon>
        <taxon>Spermatophyta</taxon>
        <taxon>Magnoliopsida</taxon>
        <taxon>eudicotyledons</taxon>
        <taxon>Gunneridae</taxon>
        <taxon>Pentapetalae</taxon>
        <taxon>asterids</taxon>
        <taxon>campanulids</taxon>
        <taxon>Asterales</taxon>
        <taxon>Asteraceae</taxon>
        <taxon>Asteroideae</taxon>
        <taxon>Anthemideae</taxon>
        <taxon>Anthemidinae</taxon>
        <taxon>Tanacetum</taxon>
    </lineage>
</organism>
<comment type="caution">
    <text evidence="1">The sequence shown here is derived from an EMBL/GenBank/DDBJ whole genome shotgun (WGS) entry which is preliminary data.</text>
</comment>